<dbReference type="Pfam" id="PF01535">
    <property type="entry name" value="PPR"/>
    <property type="match status" value="2"/>
</dbReference>
<evidence type="ECO:0000313" key="4">
    <source>
        <dbReference type="Proteomes" id="UP001515500"/>
    </source>
</evidence>
<reference evidence="5" key="1">
    <citation type="submission" date="2025-08" db="UniProtKB">
        <authorList>
            <consortium name="RefSeq"/>
        </authorList>
    </citation>
    <scope>IDENTIFICATION</scope>
</reference>
<dbReference type="Proteomes" id="UP001515500">
    <property type="component" value="Chromosome 5"/>
</dbReference>
<comment type="similarity">
    <text evidence="1">Belongs to the PPR family. PCMP-H subfamily.</text>
</comment>
<dbReference type="GO" id="GO:0003729">
    <property type="term" value="F:mRNA binding"/>
    <property type="evidence" value="ECO:0007669"/>
    <property type="project" value="UniProtKB-ARBA"/>
</dbReference>
<dbReference type="PROSITE" id="PS51375">
    <property type="entry name" value="PPR"/>
    <property type="match status" value="3"/>
</dbReference>
<evidence type="ECO:0000256" key="3">
    <source>
        <dbReference type="PROSITE-ProRule" id="PRU00708"/>
    </source>
</evidence>
<dbReference type="Pfam" id="PF20431">
    <property type="entry name" value="E_motif"/>
    <property type="match status" value="1"/>
</dbReference>
<name>A0AB40BDV1_DIOCR</name>
<feature type="repeat" description="PPR" evidence="3">
    <location>
        <begin position="288"/>
        <end position="322"/>
    </location>
</feature>
<gene>
    <name evidence="5" type="primary">LOC120261348</name>
</gene>
<keyword evidence="2" id="KW-0677">Repeat</keyword>
<sequence>MACSFMNKTNYNSNSQSIFSKKQHYLALLQACTSMAQLLQIQAQIQTSSLHHDKFLTSEMLRFSALSPAGDLHHAHHLFDHSPTPMLSSWNHLIRGYSQRNSSQNAISVFLEMRQRGMRPNELTFPFVFKSCAELSALKLGRQVHADVLKSGFDSVVYVQNTLMHLYGSCCKVRDVKKVFDCMPLRTVVSWNTILSACVDNSLPEELIRFFTRMTSSGFEPDQTTFVVLLSASAETGSLRFGRWVHSQIVCKGLEINHQLGTALVNMYAKCGAIACAITVFDRMLVRNVWTWSAMILGFAQHGLAKEAFQLFLQMRNSSIEPNYVTFLGVLCACSHAGLVSEGKQYFHEMVHKHGIEPMMTHYSAMVDVLGRKGLLDDAYQFIERMPVKPDAVVWRTLLSACQIHSSKDVNGVGEMVRRRLLSLEPRRSGNYVIAANMYSEAGSWEEAATMRRTMREEGLKKTVAESGIDVGGSLHRFVSGDESCADCEKIYQLLVVLNLSMRMICPEDLNSIISE</sequence>
<dbReference type="InterPro" id="IPR002885">
    <property type="entry name" value="PPR_rpt"/>
</dbReference>
<dbReference type="Pfam" id="PF13041">
    <property type="entry name" value="PPR_2"/>
    <property type="match status" value="3"/>
</dbReference>
<accession>A0AB40BDV1</accession>
<dbReference type="AlphaFoldDB" id="A0AB40BDV1"/>
<dbReference type="Gene3D" id="1.25.40.10">
    <property type="entry name" value="Tetratricopeptide repeat domain"/>
    <property type="match status" value="4"/>
</dbReference>
<dbReference type="FunFam" id="1.25.40.10:FF:000690">
    <property type="entry name" value="Pentatricopeptide repeat-containing protein"/>
    <property type="match status" value="1"/>
</dbReference>
<dbReference type="InterPro" id="IPR046848">
    <property type="entry name" value="E_motif"/>
</dbReference>
<protein>
    <submittedName>
        <fullName evidence="5">Pentatricopeptide repeat-containing protein At2g36730</fullName>
    </submittedName>
</protein>
<dbReference type="GO" id="GO:0009451">
    <property type="term" value="P:RNA modification"/>
    <property type="evidence" value="ECO:0007669"/>
    <property type="project" value="InterPro"/>
</dbReference>
<proteinExistence type="inferred from homology"/>
<feature type="repeat" description="PPR" evidence="3">
    <location>
        <begin position="86"/>
        <end position="120"/>
    </location>
</feature>
<dbReference type="InterPro" id="IPR046960">
    <property type="entry name" value="PPR_At4g14850-like_plant"/>
</dbReference>
<feature type="repeat" description="PPR" evidence="3">
    <location>
        <begin position="187"/>
        <end position="221"/>
    </location>
</feature>
<evidence type="ECO:0000256" key="1">
    <source>
        <dbReference type="ARBA" id="ARBA00006643"/>
    </source>
</evidence>
<dbReference type="PANTHER" id="PTHR47926">
    <property type="entry name" value="PENTATRICOPEPTIDE REPEAT-CONTAINING PROTEIN"/>
    <property type="match status" value="1"/>
</dbReference>
<evidence type="ECO:0000313" key="5">
    <source>
        <dbReference type="RefSeq" id="XP_039125143.1"/>
    </source>
</evidence>
<dbReference type="RefSeq" id="XP_039125143.1">
    <property type="nucleotide sequence ID" value="XM_039269209.1"/>
</dbReference>
<organism evidence="4 5">
    <name type="scientific">Dioscorea cayennensis subsp. rotundata</name>
    <name type="common">White Guinea yam</name>
    <name type="synonym">Dioscorea rotundata</name>
    <dbReference type="NCBI Taxonomy" id="55577"/>
    <lineage>
        <taxon>Eukaryota</taxon>
        <taxon>Viridiplantae</taxon>
        <taxon>Streptophyta</taxon>
        <taxon>Embryophyta</taxon>
        <taxon>Tracheophyta</taxon>
        <taxon>Spermatophyta</taxon>
        <taxon>Magnoliopsida</taxon>
        <taxon>Liliopsida</taxon>
        <taxon>Dioscoreales</taxon>
        <taxon>Dioscoreaceae</taxon>
        <taxon>Dioscorea</taxon>
    </lineage>
</organism>
<keyword evidence="4" id="KW-1185">Reference proteome</keyword>
<dbReference type="NCBIfam" id="TIGR00756">
    <property type="entry name" value="PPR"/>
    <property type="match status" value="4"/>
</dbReference>
<dbReference type="GeneID" id="120261348"/>
<evidence type="ECO:0000256" key="2">
    <source>
        <dbReference type="ARBA" id="ARBA00022737"/>
    </source>
</evidence>
<dbReference type="PANTHER" id="PTHR47926:SF347">
    <property type="entry name" value="PENTATRICOPEPTIDE REPEAT-CONTAINING PROTEIN"/>
    <property type="match status" value="1"/>
</dbReference>
<dbReference type="FunFam" id="1.25.40.10:FF:000470">
    <property type="entry name" value="Pentatricopeptide repeat-containing protein At5g66520"/>
    <property type="match status" value="1"/>
</dbReference>
<dbReference type="InterPro" id="IPR011990">
    <property type="entry name" value="TPR-like_helical_dom_sf"/>
</dbReference>